<dbReference type="OrthoDB" id="7163809at2"/>
<protein>
    <submittedName>
        <fullName evidence="2">Uroporphyrinogen-III synthase</fullName>
    </submittedName>
</protein>
<dbReference type="GeneID" id="95774028"/>
<comment type="caution">
    <text evidence="2">The sequence shown here is derived from an EMBL/GenBank/DDBJ whole genome shotgun (WGS) entry which is preliminary data.</text>
</comment>
<dbReference type="Pfam" id="PF02602">
    <property type="entry name" value="HEM4"/>
    <property type="match status" value="1"/>
</dbReference>
<dbReference type="Proteomes" id="UP000305131">
    <property type="component" value="Unassembled WGS sequence"/>
</dbReference>
<proteinExistence type="predicted"/>
<dbReference type="InterPro" id="IPR003754">
    <property type="entry name" value="4pyrrol_synth_uPrphyn_synth"/>
</dbReference>
<sequence>MHILVTRPEPAASQTAERLRKLGHAVTVDPMLRIAPTAPVLPEGPFDAVAFTSINGVKAFAQHPQGPDFFHLPAFAVGPRTSKEARAIGFANVTDCDGDASALAGRIAGALPAGAKVLNPAGEDRAADLQALLAAPGITLELAIVYAAQPADALSGEARAALASGTVTAALHLSQRTVKTLLKCVAVAGLNDRLIEVRQLCLSEQVAEPFVKAGLKVEVATAPNEDALLALL</sequence>
<accession>A0A6C1KFZ6</accession>
<gene>
    <name evidence="2" type="ORF">FBQ73_11235</name>
</gene>
<evidence type="ECO:0000313" key="3">
    <source>
        <dbReference type="Proteomes" id="UP000305131"/>
    </source>
</evidence>
<feature type="domain" description="Tetrapyrrole biosynthesis uroporphyrinogen III synthase" evidence="1">
    <location>
        <begin position="14"/>
        <end position="229"/>
    </location>
</feature>
<dbReference type="CDD" id="cd06578">
    <property type="entry name" value="HemD"/>
    <property type="match status" value="1"/>
</dbReference>
<dbReference type="GO" id="GO:0033014">
    <property type="term" value="P:tetrapyrrole biosynthetic process"/>
    <property type="evidence" value="ECO:0007669"/>
    <property type="project" value="InterPro"/>
</dbReference>
<dbReference type="SUPFAM" id="SSF69618">
    <property type="entry name" value="HemD-like"/>
    <property type="match status" value="1"/>
</dbReference>
<dbReference type="EMBL" id="VAUP01000022">
    <property type="protein sequence ID" value="TLX43199.1"/>
    <property type="molecule type" value="Genomic_DNA"/>
</dbReference>
<evidence type="ECO:0000259" key="1">
    <source>
        <dbReference type="Pfam" id="PF02602"/>
    </source>
</evidence>
<reference evidence="2 3" key="1">
    <citation type="submission" date="2019-05" db="EMBL/GenBank/DDBJ databases">
        <authorList>
            <person name="Zhou X."/>
        </authorList>
    </citation>
    <scope>NUCLEOTIDE SEQUENCE [LARGE SCALE GENOMIC DNA]</scope>
    <source>
        <strain evidence="2 3">DSM 432</strain>
    </source>
</reference>
<dbReference type="GO" id="GO:0004852">
    <property type="term" value="F:uroporphyrinogen-III synthase activity"/>
    <property type="evidence" value="ECO:0007669"/>
    <property type="project" value="InterPro"/>
</dbReference>
<dbReference type="AlphaFoldDB" id="A0A6C1KFZ6"/>
<evidence type="ECO:0000313" key="2">
    <source>
        <dbReference type="EMBL" id="TLX43199.1"/>
    </source>
</evidence>
<organism evidence="2 3">
    <name type="scientific">Xanthobacter autotrophicus</name>
    <dbReference type="NCBI Taxonomy" id="280"/>
    <lineage>
        <taxon>Bacteria</taxon>
        <taxon>Pseudomonadati</taxon>
        <taxon>Pseudomonadota</taxon>
        <taxon>Alphaproteobacteria</taxon>
        <taxon>Hyphomicrobiales</taxon>
        <taxon>Xanthobacteraceae</taxon>
        <taxon>Xanthobacter</taxon>
    </lineage>
</organism>
<name>A0A6C1KFZ6_XANAU</name>
<dbReference type="RefSeq" id="WP_138399553.1">
    <property type="nucleotide sequence ID" value="NZ_JBAFVI010000002.1"/>
</dbReference>
<dbReference type="InterPro" id="IPR036108">
    <property type="entry name" value="4pyrrol_syn_uPrphyn_synt_sf"/>
</dbReference>
<dbReference type="Gene3D" id="3.40.50.10090">
    <property type="match status" value="2"/>
</dbReference>